<evidence type="ECO:0000256" key="3">
    <source>
        <dbReference type="ARBA" id="ARBA00022692"/>
    </source>
</evidence>
<evidence type="ECO:0000313" key="10">
    <source>
        <dbReference type="Proteomes" id="UP000007485"/>
    </source>
</evidence>
<dbReference type="InterPro" id="IPR027470">
    <property type="entry name" value="Cation_efflux_CTD"/>
</dbReference>
<feature type="transmembrane region" description="Helical" evidence="6">
    <location>
        <begin position="31"/>
        <end position="52"/>
    </location>
</feature>
<dbReference type="PANTHER" id="PTHR43840:SF15">
    <property type="entry name" value="MITOCHONDRIAL METAL TRANSPORTER 1-RELATED"/>
    <property type="match status" value="1"/>
</dbReference>
<evidence type="ECO:0000256" key="4">
    <source>
        <dbReference type="ARBA" id="ARBA00022989"/>
    </source>
</evidence>
<dbReference type="InterPro" id="IPR058533">
    <property type="entry name" value="Cation_efflux_TM"/>
</dbReference>
<feature type="transmembrane region" description="Helical" evidence="6">
    <location>
        <begin position="204"/>
        <end position="228"/>
    </location>
</feature>
<dbReference type="InterPro" id="IPR002524">
    <property type="entry name" value="Cation_efflux"/>
</dbReference>
<evidence type="ECO:0000256" key="5">
    <source>
        <dbReference type="ARBA" id="ARBA00023136"/>
    </source>
</evidence>
<feature type="domain" description="Cation efflux protein cytoplasmic" evidence="8">
    <location>
        <begin position="398"/>
        <end position="471"/>
    </location>
</feature>
<dbReference type="InterPro" id="IPR036837">
    <property type="entry name" value="Cation_efflux_CTD_sf"/>
</dbReference>
<dbReference type="SUPFAM" id="SSF161111">
    <property type="entry name" value="Cation efflux protein transmembrane domain-like"/>
    <property type="match status" value="1"/>
</dbReference>
<keyword evidence="4 6" id="KW-1133">Transmembrane helix</keyword>
<proteinExistence type="predicted"/>
<dbReference type="SUPFAM" id="SSF160240">
    <property type="entry name" value="Cation efflux protein cytoplasmic domain-like"/>
    <property type="match status" value="3"/>
</dbReference>
<dbReference type="AlphaFoldDB" id="F0QSG9"/>
<keyword evidence="5 6" id="KW-0472">Membrane</keyword>
<dbReference type="InterPro" id="IPR050291">
    <property type="entry name" value="CDF_Transporter"/>
</dbReference>
<dbReference type="STRING" id="985053.VMUT_0104"/>
<dbReference type="eggNOG" id="arCOG01474">
    <property type="taxonomic scope" value="Archaea"/>
</dbReference>
<keyword evidence="3 6" id="KW-0812">Transmembrane</keyword>
<gene>
    <name evidence="9" type="ordered locus">VMUT_0104</name>
</gene>
<evidence type="ECO:0000256" key="2">
    <source>
        <dbReference type="ARBA" id="ARBA00022448"/>
    </source>
</evidence>
<feature type="domain" description="Cation efflux protein transmembrane" evidence="7">
    <location>
        <begin position="33"/>
        <end position="236"/>
    </location>
</feature>
<dbReference type="GO" id="GO:0016020">
    <property type="term" value="C:membrane"/>
    <property type="evidence" value="ECO:0007669"/>
    <property type="project" value="UniProtKB-SubCell"/>
</dbReference>
<dbReference type="OrthoDB" id="8907at2157"/>
<keyword evidence="10" id="KW-1185">Reference proteome</keyword>
<organism evidence="9 10">
    <name type="scientific">Vulcanisaeta moutnovskia (strain 768-28)</name>
    <dbReference type="NCBI Taxonomy" id="985053"/>
    <lineage>
        <taxon>Archaea</taxon>
        <taxon>Thermoproteota</taxon>
        <taxon>Thermoprotei</taxon>
        <taxon>Thermoproteales</taxon>
        <taxon>Thermoproteaceae</taxon>
        <taxon>Vulcanisaeta</taxon>
    </lineage>
</organism>
<dbReference type="PANTHER" id="PTHR43840">
    <property type="entry name" value="MITOCHONDRIAL METAL TRANSPORTER 1-RELATED"/>
    <property type="match status" value="1"/>
</dbReference>
<dbReference type="EMBL" id="CP002529">
    <property type="protein sequence ID" value="ADY00320.1"/>
    <property type="molecule type" value="Genomic_DNA"/>
</dbReference>
<reference evidence="9 10" key="1">
    <citation type="journal article" date="2011" name="J. Bacteriol.">
        <title>Complete genome sequence of 'Vulcanisaeta moutnovskia' strain 768-28, a novel member of the hyperthermophilic crenarchaeal genus vulcanisaeta.</title>
        <authorList>
            <person name="Gumerov V.M."/>
            <person name="Mardanov A.V."/>
            <person name="Beletsky A.V."/>
            <person name="Prokofeva M.I."/>
            <person name="Bonch-Osmolovskaya E.A."/>
            <person name="Ravin N.V."/>
            <person name="Skryabin K.G."/>
        </authorList>
    </citation>
    <scope>NUCLEOTIDE SEQUENCE [LARGE SCALE GENOMIC DNA]</scope>
    <source>
        <strain evidence="9 10">768-28</strain>
    </source>
</reference>
<accession>F0QSG9</accession>
<sequence>MTEDRLINESQDKEVGMRSLSMYMKNEKTRVALLSLLASLSITIMNITAWLLTNSLAVLAETMHTFLDILVTTITLVAVSVGSKPPDREHPFGHGKAESIGGLFGSLFIIIAGILIGYESAERIIMRIPFSPDIIAIIVMSMAIIIDVNRSRALRRVAIKWNSRALEADSYHFMSDIAISALVVVLMSVGLVMERLNVGLFDRWGTLLDAMVAFGIVIYFSIIGIRLMRTSIDELMDRSSEELIGRITNITKSVPGVISVKNVRARRAGSMAHIEVTIGVSDHLSISKAHDIADNVESAIKHEIGSSIVMVHVEPELREKVEKVLAGVRDPLIINIHELNIIDSPNNDAIVSMHVVIKSNAKLSDISKVISEIESKVRQVIPNAKVWIHLEPDKKIININEIRKVAENISSKYGGRVGDVRIIDIEGVSIMQILVYLPQSMSIVEAHDVATEIEEEIAKIYSMPHHVTVSVLPDTKAL</sequence>
<dbReference type="InterPro" id="IPR027469">
    <property type="entry name" value="Cation_efflux_TMD_sf"/>
</dbReference>
<name>F0QSG9_VULM7</name>
<dbReference type="Gene3D" id="3.30.70.1350">
    <property type="entry name" value="Cation efflux protein, cytoplasmic domain"/>
    <property type="match status" value="3"/>
</dbReference>
<feature type="transmembrane region" description="Helical" evidence="6">
    <location>
        <begin position="170"/>
        <end position="192"/>
    </location>
</feature>
<dbReference type="Proteomes" id="UP000007485">
    <property type="component" value="Chromosome"/>
</dbReference>
<feature type="domain" description="Cation efflux protein cytoplasmic" evidence="8">
    <location>
        <begin position="240"/>
        <end position="316"/>
    </location>
</feature>
<protein>
    <submittedName>
        <fullName evidence="9">Cation efflux system protein, conjectural</fullName>
    </submittedName>
</protein>
<dbReference type="GO" id="GO:0008324">
    <property type="term" value="F:monoatomic cation transmembrane transporter activity"/>
    <property type="evidence" value="ECO:0007669"/>
    <property type="project" value="InterPro"/>
</dbReference>
<comment type="subcellular location">
    <subcellularLocation>
        <location evidence="1">Membrane</location>
        <topology evidence="1">Multi-pass membrane protein</topology>
    </subcellularLocation>
</comment>
<feature type="transmembrane region" description="Helical" evidence="6">
    <location>
        <begin position="100"/>
        <end position="118"/>
    </location>
</feature>
<dbReference type="HOGENOM" id="CLU_044569_0_0_2"/>
<evidence type="ECO:0000256" key="6">
    <source>
        <dbReference type="SAM" id="Phobius"/>
    </source>
</evidence>
<dbReference type="Gene3D" id="1.20.1510.10">
    <property type="entry name" value="Cation efflux protein transmembrane domain"/>
    <property type="match status" value="1"/>
</dbReference>
<evidence type="ECO:0000313" key="9">
    <source>
        <dbReference type="EMBL" id="ADY00320.1"/>
    </source>
</evidence>
<evidence type="ECO:0000259" key="7">
    <source>
        <dbReference type="Pfam" id="PF01545"/>
    </source>
</evidence>
<evidence type="ECO:0000256" key="1">
    <source>
        <dbReference type="ARBA" id="ARBA00004141"/>
    </source>
</evidence>
<feature type="transmembrane region" description="Helical" evidence="6">
    <location>
        <begin position="130"/>
        <end position="149"/>
    </location>
</feature>
<keyword evidence="2" id="KW-0813">Transport</keyword>
<dbReference type="Pfam" id="PF16916">
    <property type="entry name" value="ZT_dimer"/>
    <property type="match status" value="2"/>
</dbReference>
<dbReference type="NCBIfam" id="TIGR01297">
    <property type="entry name" value="CDF"/>
    <property type="match status" value="1"/>
</dbReference>
<evidence type="ECO:0000259" key="8">
    <source>
        <dbReference type="Pfam" id="PF16916"/>
    </source>
</evidence>
<dbReference type="Pfam" id="PF01545">
    <property type="entry name" value="Cation_efflux"/>
    <property type="match status" value="1"/>
</dbReference>
<dbReference type="KEGG" id="vmo:VMUT_0104"/>